<keyword evidence="1" id="KW-0732">Signal</keyword>
<organism evidence="3 4">
    <name type="scientific">Piscinibacter aquaticus</name>
    <dbReference type="NCBI Taxonomy" id="392597"/>
    <lineage>
        <taxon>Bacteria</taxon>
        <taxon>Pseudomonadati</taxon>
        <taxon>Pseudomonadota</taxon>
        <taxon>Betaproteobacteria</taxon>
        <taxon>Burkholderiales</taxon>
        <taxon>Sphaerotilaceae</taxon>
        <taxon>Piscinibacter</taxon>
    </lineage>
</organism>
<evidence type="ECO:0000313" key="4">
    <source>
        <dbReference type="Proteomes" id="UP000321832"/>
    </source>
</evidence>
<dbReference type="Gene3D" id="3.40.190.10">
    <property type="entry name" value="Periplasmic binding protein-like II"/>
    <property type="match status" value="2"/>
</dbReference>
<dbReference type="InterPro" id="IPR052738">
    <property type="entry name" value="ABC-Tungstate_binding"/>
</dbReference>
<evidence type="ECO:0000259" key="2">
    <source>
        <dbReference type="Pfam" id="PF12849"/>
    </source>
</evidence>
<evidence type="ECO:0000313" key="3">
    <source>
        <dbReference type="EMBL" id="TXC67249.1"/>
    </source>
</evidence>
<dbReference type="Pfam" id="PF12849">
    <property type="entry name" value="PBP_like_2"/>
    <property type="match status" value="1"/>
</dbReference>
<gene>
    <name evidence="3" type="ORF">FSC37_20730</name>
</gene>
<sequence length="267" mass="27688">MTTRRRLVLGTCAVLSFPALAQQRASLADPLRLGADTALVESGLAAALQTAFGRATGVAVKLQAGPSLPLLEALERGELDATLTNAPEAETRLESQGLAHDRRRVADSALVLVGPAPKKKQPDPAGIAKMSDVAAALVQLRDAALDQPSISFLSAGDGSGAHAAEQALWRAAKVAPAAPWYAKAAPGGLATQARQQGAYALVERGVWADRGGAPLAVLVEGDPRMALPVHVMRSFRVSHPAGKLFVAWITGPKGRAVVAAQRGYRAP</sequence>
<keyword evidence="4" id="KW-1185">Reference proteome</keyword>
<comment type="caution">
    <text evidence="3">The sequence shown here is derived from an EMBL/GenBank/DDBJ whole genome shotgun (WGS) entry which is preliminary data.</text>
</comment>
<reference evidence="3 4" key="1">
    <citation type="submission" date="2019-08" db="EMBL/GenBank/DDBJ databases">
        <authorList>
            <person name="Khan S.A."/>
            <person name="Jeon C.O."/>
            <person name="Jeong S.E."/>
        </authorList>
    </citation>
    <scope>NUCLEOTIDE SEQUENCE [LARGE SCALE GENOMIC DNA]</scope>
    <source>
        <strain evidence="4">IMCC1728</strain>
    </source>
</reference>
<dbReference type="EMBL" id="VOPW01000001">
    <property type="protein sequence ID" value="TXC67249.1"/>
    <property type="molecule type" value="Genomic_DNA"/>
</dbReference>
<proteinExistence type="predicted"/>
<feature type="chain" id="PRO_5022739210" description="PBP domain-containing protein" evidence="1">
    <location>
        <begin position="22"/>
        <end position="267"/>
    </location>
</feature>
<dbReference type="PANTHER" id="PTHR37945">
    <property type="entry name" value="EXTRACELLULAR TUNGSTATE BINDING PROTEIN"/>
    <property type="match status" value="1"/>
</dbReference>
<dbReference type="Proteomes" id="UP000321832">
    <property type="component" value="Unassembled WGS sequence"/>
</dbReference>
<dbReference type="InterPro" id="IPR024370">
    <property type="entry name" value="PBP_domain"/>
</dbReference>
<accession>A0A5C6U398</accession>
<feature type="domain" description="PBP" evidence="2">
    <location>
        <begin position="39"/>
        <end position="216"/>
    </location>
</feature>
<evidence type="ECO:0000256" key="1">
    <source>
        <dbReference type="SAM" id="SignalP"/>
    </source>
</evidence>
<dbReference type="SUPFAM" id="SSF53850">
    <property type="entry name" value="Periplasmic binding protein-like II"/>
    <property type="match status" value="1"/>
</dbReference>
<feature type="signal peptide" evidence="1">
    <location>
        <begin position="1"/>
        <end position="21"/>
    </location>
</feature>
<name>A0A5C6U398_9BURK</name>
<dbReference type="AlphaFoldDB" id="A0A5C6U398"/>
<dbReference type="PANTHER" id="PTHR37945:SF1">
    <property type="entry name" value="EXTRACELLULAR TUNGSTATE BINDING PROTEIN"/>
    <property type="match status" value="1"/>
</dbReference>
<protein>
    <recommendedName>
        <fullName evidence="2">PBP domain-containing protein</fullName>
    </recommendedName>
</protein>